<gene>
    <name evidence="10" type="ORF">ATEIFO6365_0015012100</name>
</gene>
<organism evidence="10 11">
    <name type="scientific">Aspergillus terreus</name>
    <dbReference type="NCBI Taxonomy" id="33178"/>
    <lineage>
        <taxon>Eukaryota</taxon>
        <taxon>Fungi</taxon>
        <taxon>Dikarya</taxon>
        <taxon>Ascomycota</taxon>
        <taxon>Pezizomycotina</taxon>
        <taxon>Eurotiomycetes</taxon>
        <taxon>Eurotiomycetidae</taxon>
        <taxon>Eurotiales</taxon>
        <taxon>Aspergillaceae</taxon>
        <taxon>Aspergillus</taxon>
        <taxon>Aspergillus subgen. Circumdati</taxon>
    </lineage>
</organism>
<dbReference type="GO" id="GO:0016705">
    <property type="term" value="F:oxidoreductase activity, acting on paired donors, with incorporation or reduction of molecular oxygen"/>
    <property type="evidence" value="ECO:0007669"/>
    <property type="project" value="InterPro"/>
</dbReference>
<evidence type="ECO:0000256" key="8">
    <source>
        <dbReference type="PIRSR" id="PIRSR602403-1"/>
    </source>
</evidence>
<dbReference type="InterPro" id="IPR036396">
    <property type="entry name" value="Cyt_P450_sf"/>
</dbReference>
<dbReference type="Gene3D" id="1.10.630.10">
    <property type="entry name" value="Cytochrome P450"/>
    <property type="match status" value="1"/>
</dbReference>
<dbReference type="EMBL" id="BLJY01000015">
    <property type="protein sequence ID" value="GFF21550.1"/>
    <property type="molecule type" value="Genomic_DNA"/>
</dbReference>
<evidence type="ECO:0000256" key="5">
    <source>
        <dbReference type="ARBA" id="ARBA00023002"/>
    </source>
</evidence>
<comment type="cofactor">
    <cofactor evidence="1 8">
        <name>heme</name>
        <dbReference type="ChEBI" id="CHEBI:30413"/>
    </cofactor>
</comment>
<evidence type="ECO:0000256" key="6">
    <source>
        <dbReference type="ARBA" id="ARBA00023004"/>
    </source>
</evidence>
<comment type="similarity">
    <text evidence="2 9">Belongs to the cytochrome P450 family.</text>
</comment>
<reference evidence="10 11" key="1">
    <citation type="submission" date="2020-01" db="EMBL/GenBank/DDBJ databases">
        <title>Aspergillus terreus IFO 6365 whole genome shotgun sequence.</title>
        <authorList>
            <person name="Kanamasa S."/>
            <person name="Takahashi H."/>
        </authorList>
    </citation>
    <scope>NUCLEOTIDE SEQUENCE [LARGE SCALE GENOMIC DNA]</scope>
    <source>
        <strain evidence="10 11">IFO 6365</strain>
    </source>
</reference>
<sequence length="489" mass="55205">MLEPVSTAQSLWSFGLWILVILSPVLFFASKELGILNAKKRFAKNGFEEVLAGLRKSDVFGLMTINGPKIVLAPKFAQEIRSNPALSVSAFSSSELHAHIRGFDVFRQGEADDILQDTVRSKITQSIGELIQPLSEECSLTLKPTWTDSPEWHEVCPHTTILDIIARLSSRAFIGDELCRNPEWLRLTVDFTVDSFRAAEALNWWPYALRPLVARFLPSCRKLHKYIQDADNMMKPVLESRRQAQAKDPQKSYPDTIQWFEETAQGRPYDPVRLQLTLAFASIHTTADLVIQTILDLCSAKDWDELCRSLREEIISSFREEGWRKPLLAKLKIMDSALKESQRLKPVSIVGMGRIAKEAVKLSNNTIIPKGTRLLVSNTAMWDPEIYPDPRTYDPYRFLRLREASENESAGQLVSLSPTHLSFGLGKHACPGRFFAAAEVKIILCHILLKYDIKLADGCKPKPLRAGTNLVADPTAKLLVRRRQEEVAL</sequence>
<evidence type="ECO:0000256" key="9">
    <source>
        <dbReference type="RuleBase" id="RU000461"/>
    </source>
</evidence>
<accession>A0A5M3ZE18</accession>
<comment type="caution">
    <text evidence="10">The sequence shown here is derived from an EMBL/GenBank/DDBJ whole genome shotgun (WGS) entry which is preliminary data.</text>
</comment>
<evidence type="ECO:0000313" key="10">
    <source>
        <dbReference type="EMBL" id="GFF21550.1"/>
    </source>
</evidence>
<dbReference type="PANTHER" id="PTHR46206">
    <property type="entry name" value="CYTOCHROME P450"/>
    <property type="match status" value="1"/>
</dbReference>
<dbReference type="AlphaFoldDB" id="A0A5M3ZE18"/>
<name>A0A5M3ZE18_ASPTE</name>
<dbReference type="GO" id="GO:0005506">
    <property type="term" value="F:iron ion binding"/>
    <property type="evidence" value="ECO:0007669"/>
    <property type="project" value="InterPro"/>
</dbReference>
<keyword evidence="7 9" id="KW-0503">Monooxygenase</keyword>
<dbReference type="CDD" id="cd11041">
    <property type="entry name" value="CYP503A1-like"/>
    <property type="match status" value="1"/>
</dbReference>
<evidence type="ECO:0000256" key="4">
    <source>
        <dbReference type="ARBA" id="ARBA00022723"/>
    </source>
</evidence>
<evidence type="ECO:0000313" key="11">
    <source>
        <dbReference type="Proteomes" id="UP000452235"/>
    </source>
</evidence>
<keyword evidence="3 8" id="KW-0349">Heme</keyword>
<evidence type="ECO:0000256" key="3">
    <source>
        <dbReference type="ARBA" id="ARBA00022617"/>
    </source>
</evidence>
<dbReference type="InterPro" id="IPR017972">
    <property type="entry name" value="Cyt_P450_CS"/>
</dbReference>
<dbReference type="OrthoDB" id="1844152at2759"/>
<keyword evidence="5 9" id="KW-0560">Oxidoreductase</keyword>
<evidence type="ECO:0000256" key="2">
    <source>
        <dbReference type="ARBA" id="ARBA00010617"/>
    </source>
</evidence>
<dbReference type="GO" id="GO:0019748">
    <property type="term" value="P:secondary metabolic process"/>
    <property type="evidence" value="ECO:0007669"/>
    <property type="project" value="UniProtKB-ARBA"/>
</dbReference>
<dbReference type="GO" id="GO:0020037">
    <property type="term" value="F:heme binding"/>
    <property type="evidence" value="ECO:0007669"/>
    <property type="project" value="InterPro"/>
</dbReference>
<evidence type="ECO:0000256" key="1">
    <source>
        <dbReference type="ARBA" id="ARBA00001971"/>
    </source>
</evidence>
<dbReference type="PRINTS" id="PR00465">
    <property type="entry name" value="EP450IV"/>
</dbReference>
<keyword evidence="11" id="KW-1185">Reference proteome</keyword>
<dbReference type="Proteomes" id="UP000452235">
    <property type="component" value="Unassembled WGS sequence"/>
</dbReference>
<keyword evidence="6 8" id="KW-0408">Iron</keyword>
<dbReference type="PANTHER" id="PTHR46206:SF2">
    <property type="entry name" value="CYTOCHROME P450 MONOOXYGENASE AUSG-RELATED"/>
    <property type="match status" value="1"/>
</dbReference>
<dbReference type="InterPro" id="IPR001128">
    <property type="entry name" value="Cyt_P450"/>
</dbReference>
<feature type="binding site" description="axial binding residue" evidence="8">
    <location>
        <position position="430"/>
    </location>
    <ligand>
        <name>heme</name>
        <dbReference type="ChEBI" id="CHEBI:30413"/>
    </ligand>
    <ligandPart>
        <name>Fe</name>
        <dbReference type="ChEBI" id="CHEBI:18248"/>
    </ligandPart>
</feature>
<proteinExistence type="inferred from homology"/>
<protein>
    <submittedName>
        <fullName evidence="10">Cytochrome P450</fullName>
    </submittedName>
</protein>
<dbReference type="GO" id="GO:0004497">
    <property type="term" value="F:monooxygenase activity"/>
    <property type="evidence" value="ECO:0007669"/>
    <property type="project" value="UniProtKB-KW"/>
</dbReference>
<dbReference type="VEuPathDB" id="FungiDB:ATEG_10083"/>
<dbReference type="InterPro" id="IPR002403">
    <property type="entry name" value="Cyt_P450_E_grp-IV"/>
</dbReference>
<dbReference type="PROSITE" id="PS00086">
    <property type="entry name" value="CYTOCHROME_P450"/>
    <property type="match status" value="1"/>
</dbReference>
<dbReference type="Pfam" id="PF00067">
    <property type="entry name" value="p450"/>
    <property type="match status" value="1"/>
</dbReference>
<keyword evidence="4 8" id="KW-0479">Metal-binding</keyword>
<dbReference type="SUPFAM" id="SSF48264">
    <property type="entry name" value="Cytochrome P450"/>
    <property type="match status" value="1"/>
</dbReference>
<evidence type="ECO:0000256" key="7">
    <source>
        <dbReference type="ARBA" id="ARBA00023033"/>
    </source>
</evidence>